<gene>
    <name evidence="1" type="ORF">EZS28_051675</name>
</gene>
<reference evidence="1 2" key="1">
    <citation type="submission" date="2019-03" db="EMBL/GenBank/DDBJ databases">
        <title>Single cell metagenomics reveals metabolic interactions within the superorganism composed of flagellate Streblomastix strix and complex community of Bacteroidetes bacteria on its surface.</title>
        <authorList>
            <person name="Treitli S.C."/>
            <person name="Kolisko M."/>
            <person name="Husnik F."/>
            <person name="Keeling P."/>
            <person name="Hampl V."/>
        </authorList>
    </citation>
    <scope>NUCLEOTIDE SEQUENCE [LARGE SCALE GENOMIC DNA]</scope>
    <source>
        <strain evidence="1">ST1C</strain>
    </source>
</reference>
<sequence>MVYIGVVDQCILIGLIDIQYEELIGTVQNHGFSKSKATTERFAGVD</sequence>
<proteinExistence type="predicted"/>
<name>A0A5J4T3C0_9EUKA</name>
<dbReference type="AlphaFoldDB" id="A0A5J4T3C0"/>
<evidence type="ECO:0000313" key="1">
    <source>
        <dbReference type="EMBL" id="KAA6352797.1"/>
    </source>
</evidence>
<evidence type="ECO:0000313" key="2">
    <source>
        <dbReference type="Proteomes" id="UP000324800"/>
    </source>
</evidence>
<accession>A0A5J4T3C0</accession>
<dbReference type="Proteomes" id="UP000324800">
    <property type="component" value="Unassembled WGS sequence"/>
</dbReference>
<dbReference type="EMBL" id="SNRW01039299">
    <property type="protein sequence ID" value="KAA6352797.1"/>
    <property type="molecule type" value="Genomic_DNA"/>
</dbReference>
<protein>
    <submittedName>
        <fullName evidence="1">Uncharacterized protein</fullName>
    </submittedName>
</protein>
<comment type="caution">
    <text evidence="1">The sequence shown here is derived from an EMBL/GenBank/DDBJ whole genome shotgun (WGS) entry which is preliminary data.</text>
</comment>
<organism evidence="1 2">
    <name type="scientific">Streblomastix strix</name>
    <dbReference type="NCBI Taxonomy" id="222440"/>
    <lineage>
        <taxon>Eukaryota</taxon>
        <taxon>Metamonada</taxon>
        <taxon>Preaxostyla</taxon>
        <taxon>Oxymonadida</taxon>
        <taxon>Streblomastigidae</taxon>
        <taxon>Streblomastix</taxon>
    </lineage>
</organism>
<feature type="non-terminal residue" evidence="1">
    <location>
        <position position="1"/>
    </location>
</feature>